<protein>
    <submittedName>
        <fullName evidence="3">Initiation-specific alpha-16-mannosyltransferase</fullName>
    </submittedName>
</protein>
<dbReference type="InterPro" id="IPR007577">
    <property type="entry name" value="GlycoTrfase_DXD_sugar-bd_CS"/>
</dbReference>
<dbReference type="SUPFAM" id="SSF53448">
    <property type="entry name" value="Nucleotide-diphospho-sugar transferases"/>
    <property type="match status" value="1"/>
</dbReference>
<keyword evidence="4" id="KW-1185">Reference proteome</keyword>
<dbReference type="Pfam" id="PF04488">
    <property type="entry name" value="Gly_transf_sug"/>
    <property type="match status" value="1"/>
</dbReference>
<dbReference type="GO" id="GO:0006487">
    <property type="term" value="P:protein N-linked glycosylation"/>
    <property type="evidence" value="ECO:0007669"/>
    <property type="project" value="TreeGrafter"/>
</dbReference>
<sequence length="344" mass="39473">MPCQNYPMCHAFSWQPASLRRSGYWACLALFAITLVHFWNMGDIRYLRIVQQPPLPHLPLTSNSTPSTSNEIPKLIWYKLGPMGLTRDTKKWTDTCIKGNPEYRASFLTDETADEYVKDTYAARPDIVQYYLGLSIPILKADMLRYLLLFDQGGIYSDLDVSCKGVPMDEWVPEQYKANASVVVGWEFDMGFEEPIMMEFESWTIMAKPHSRHMLQVIDDMIDAIEDTMEKYNVSVGKITLDMIGDVVDFSGPRRLTNGILTSVQRQLNRRIEEEEIRKIYQPKLVADVLIMPAWSFAASQNRYQPGDELKMPPKLVQHHYAGTWKNKHGGETLPQVTARPAAR</sequence>
<keyword evidence="3" id="KW-0328">Glycosyltransferase</keyword>
<evidence type="ECO:0000256" key="1">
    <source>
        <dbReference type="ARBA" id="ARBA00009003"/>
    </source>
</evidence>
<dbReference type="InterPro" id="IPR039367">
    <property type="entry name" value="Och1-like"/>
</dbReference>
<evidence type="ECO:0000313" key="4">
    <source>
        <dbReference type="Proteomes" id="UP000265663"/>
    </source>
</evidence>
<evidence type="ECO:0000313" key="3">
    <source>
        <dbReference type="EMBL" id="RMZ69850.1"/>
    </source>
</evidence>
<reference evidence="3 4" key="1">
    <citation type="journal article" date="2014" name="PLoS ONE">
        <title>De novo Genome Assembly of the Fungal Plant Pathogen Pyrenophora semeniperda.</title>
        <authorList>
            <person name="Soliai M.M."/>
            <person name="Meyer S.E."/>
            <person name="Udall J.A."/>
            <person name="Elzinga D.E."/>
            <person name="Hermansen R.A."/>
            <person name="Bodily P.M."/>
            <person name="Hart A.A."/>
            <person name="Coleman C.E."/>
        </authorList>
    </citation>
    <scope>NUCLEOTIDE SEQUENCE [LARGE SCALE GENOMIC DNA]</scope>
    <source>
        <strain evidence="3 4">CCB06</strain>
        <tissue evidence="3">Mycelium</tissue>
    </source>
</reference>
<feature type="transmembrane region" description="Helical" evidence="2">
    <location>
        <begin position="22"/>
        <end position="39"/>
    </location>
</feature>
<dbReference type="Proteomes" id="UP000265663">
    <property type="component" value="Unassembled WGS sequence"/>
</dbReference>
<proteinExistence type="inferred from homology"/>
<dbReference type="GO" id="GO:0000009">
    <property type="term" value="F:alpha-1,6-mannosyltransferase activity"/>
    <property type="evidence" value="ECO:0007669"/>
    <property type="project" value="InterPro"/>
</dbReference>
<dbReference type="EMBL" id="KE747823">
    <property type="protein sequence ID" value="RMZ69850.1"/>
    <property type="molecule type" value="Genomic_DNA"/>
</dbReference>
<dbReference type="AlphaFoldDB" id="A0A3M7M637"/>
<dbReference type="PANTHER" id="PTHR31834:SF8">
    <property type="entry name" value="TRANSFERASE, PUTATIVE (AFU_ORTHOLOGUE AFUA_6G14040)-RELATED"/>
    <property type="match status" value="1"/>
</dbReference>
<dbReference type="OrthoDB" id="409543at2759"/>
<keyword evidence="2" id="KW-0472">Membrane</keyword>
<dbReference type="Gene3D" id="3.90.550.20">
    <property type="match status" value="1"/>
</dbReference>
<dbReference type="InterPro" id="IPR029044">
    <property type="entry name" value="Nucleotide-diphossugar_trans"/>
</dbReference>
<dbReference type="PANTHER" id="PTHR31834">
    <property type="entry name" value="INITIATION-SPECIFIC ALPHA-1,6-MANNOSYLTRANSFERASE"/>
    <property type="match status" value="1"/>
</dbReference>
<comment type="similarity">
    <text evidence="1">Belongs to the glycosyltransferase 32 family.</text>
</comment>
<gene>
    <name evidence="3" type="ORF">GMOD_00008778</name>
</gene>
<accession>A0A3M7M637</accession>
<name>A0A3M7M637_9PLEO</name>
<dbReference type="GO" id="GO:0000136">
    <property type="term" value="C:mannan polymerase complex"/>
    <property type="evidence" value="ECO:0007669"/>
    <property type="project" value="TreeGrafter"/>
</dbReference>
<organism evidence="3 4">
    <name type="scientific">Pyrenophora seminiperda CCB06</name>
    <dbReference type="NCBI Taxonomy" id="1302712"/>
    <lineage>
        <taxon>Eukaryota</taxon>
        <taxon>Fungi</taxon>
        <taxon>Dikarya</taxon>
        <taxon>Ascomycota</taxon>
        <taxon>Pezizomycotina</taxon>
        <taxon>Dothideomycetes</taxon>
        <taxon>Pleosporomycetidae</taxon>
        <taxon>Pleosporales</taxon>
        <taxon>Pleosporineae</taxon>
        <taxon>Pleosporaceae</taxon>
        <taxon>Pyrenophora</taxon>
    </lineage>
</organism>
<evidence type="ECO:0000256" key="2">
    <source>
        <dbReference type="SAM" id="Phobius"/>
    </source>
</evidence>
<keyword evidence="2" id="KW-1133">Transmembrane helix</keyword>
<keyword evidence="2" id="KW-0812">Transmembrane</keyword>
<keyword evidence="3" id="KW-0808">Transferase</keyword>